<name>A0A5A5T5Z5_9CHLR</name>
<reference evidence="1 2" key="1">
    <citation type="submission" date="2019-01" db="EMBL/GenBank/DDBJ databases">
        <title>Draft genome sequence of Dictyobacter sp. Uno17.</title>
        <authorList>
            <person name="Wang C.M."/>
            <person name="Zheng Y."/>
            <person name="Sakai Y."/>
            <person name="Abe K."/>
            <person name="Yokota A."/>
            <person name="Yabe S."/>
        </authorList>
    </citation>
    <scope>NUCLEOTIDE SEQUENCE [LARGE SCALE GENOMIC DNA]</scope>
    <source>
        <strain evidence="1 2">Uno17</strain>
    </source>
</reference>
<dbReference type="Proteomes" id="UP000322530">
    <property type="component" value="Unassembled WGS sequence"/>
</dbReference>
<keyword evidence="2" id="KW-1185">Reference proteome</keyword>
<gene>
    <name evidence="1" type="ORF">KDI_03520</name>
</gene>
<accession>A0A5A5T5Z5</accession>
<comment type="caution">
    <text evidence="1">The sequence shown here is derived from an EMBL/GenBank/DDBJ whole genome shotgun (WGS) entry which is preliminary data.</text>
</comment>
<organism evidence="1 2">
    <name type="scientific">Dictyobacter arantiisoli</name>
    <dbReference type="NCBI Taxonomy" id="2014874"/>
    <lineage>
        <taxon>Bacteria</taxon>
        <taxon>Bacillati</taxon>
        <taxon>Chloroflexota</taxon>
        <taxon>Ktedonobacteria</taxon>
        <taxon>Ktedonobacterales</taxon>
        <taxon>Dictyobacteraceae</taxon>
        <taxon>Dictyobacter</taxon>
    </lineage>
</organism>
<protein>
    <submittedName>
        <fullName evidence="1">Uncharacterized protein</fullName>
    </submittedName>
</protein>
<evidence type="ECO:0000313" key="2">
    <source>
        <dbReference type="Proteomes" id="UP000322530"/>
    </source>
</evidence>
<evidence type="ECO:0000313" key="1">
    <source>
        <dbReference type="EMBL" id="GCF06788.1"/>
    </source>
</evidence>
<sequence>MLEHCLQWSFFVTALEPFLQVHCEGFAPEPFEQVRYAVVAAAVLVLFAVEVLVQPEPEVV</sequence>
<dbReference type="EMBL" id="BIXY01000003">
    <property type="protein sequence ID" value="GCF06788.1"/>
    <property type="molecule type" value="Genomic_DNA"/>
</dbReference>
<proteinExistence type="predicted"/>
<dbReference type="AlphaFoldDB" id="A0A5A5T5Z5"/>